<keyword evidence="2" id="KW-1185">Reference proteome</keyword>
<reference evidence="1" key="1">
    <citation type="journal article" date="2019" name="PLoS Negl. Trop. Dis.">
        <title>Revisiting the worldwide diversity of Leptospira species in the environment.</title>
        <authorList>
            <person name="Vincent A.T."/>
            <person name="Schiettekatte O."/>
            <person name="Bourhy P."/>
            <person name="Veyrier F.J."/>
            <person name="Picardeau M."/>
        </authorList>
    </citation>
    <scope>NUCLEOTIDE SEQUENCE [LARGE SCALE GENOMIC DNA]</scope>
    <source>
        <strain evidence="1">201800265</strain>
    </source>
</reference>
<sequence length="204" mass="23088">MGFLRNLIRTILIIGFFNCSLNQFVYHDEKILERNNLGTISFKFENDTYIPINYIELSRVCLSQRKYFLEFGSNVCETLHSDGTVTIERGKSIELKVPEGIYSGILSGNGSDFPHSFQLEAIFIKGQAAKDVTKRCSVKTDLIEKYDCENVIVKQGKKTEIKIVLTNEIESQVGVSIFLAIISLGNLILPPSIIRTRMEILDPM</sequence>
<gene>
    <name evidence="1" type="ORF">EHQ52_10315</name>
</gene>
<organism evidence="1 2">
    <name type="scientific">Leptospira koniambonensis</name>
    <dbReference type="NCBI Taxonomy" id="2484950"/>
    <lineage>
        <taxon>Bacteria</taxon>
        <taxon>Pseudomonadati</taxon>
        <taxon>Spirochaetota</taxon>
        <taxon>Spirochaetia</taxon>
        <taxon>Leptospirales</taxon>
        <taxon>Leptospiraceae</taxon>
        <taxon>Leptospira</taxon>
    </lineage>
</organism>
<evidence type="ECO:0000313" key="1">
    <source>
        <dbReference type="EMBL" id="TGL34874.1"/>
    </source>
</evidence>
<name>A0A4R9JAB7_9LEPT</name>
<comment type="caution">
    <text evidence="1">The sequence shown here is derived from an EMBL/GenBank/DDBJ whole genome shotgun (WGS) entry which is preliminary data.</text>
</comment>
<protein>
    <submittedName>
        <fullName evidence="1">Uncharacterized protein</fullName>
    </submittedName>
</protein>
<dbReference type="OrthoDB" id="327807at2"/>
<dbReference type="RefSeq" id="WP_135615101.1">
    <property type="nucleotide sequence ID" value="NZ_RQFY01000004.1"/>
</dbReference>
<dbReference type="AlphaFoldDB" id="A0A4R9JAB7"/>
<accession>A0A4R9JAB7</accession>
<dbReference type="EMBL" id="RQFY01000004">
    <property type="protein sequence ID" value="TGL34874.1"/>
    <property type="molecule type" value="Genomic_DNA"/>
</dbReference>
<proteinExistence type="predicted"/>
<evidence type="ECO:0000313" key="2">
    <source>
        <dbReference type="Proteomes" id="UP000297871"/>
    </source>
</evidence>
<dbReference type="Proteomes" id="UP000297871">
    <property type="component" value="Unassembled WGS sequence"/>
</dbReference>